<reference evidence="2 3" key="2">
    <citation type="journal article" date="2023" name="ChemBioChem">
        <title>Acyltransferase Domain Exchange between Two Independent Type I Polyketide Synthases in the Same Producer Strain of Macrolide Antibiotics.</title>
        <authorList>
            <person name="Kudo F."/>
            <person name="Kishikawa K."/>
            <person name="Tsuboi K."/>
            <person name="Kido T."/>
            <person name="Usui T."/>
            <person name="Hashimoto J."/>
            <person name="Shin-Ya K."/>
            <person name="Miyanaga A."/>
            <person name="Eguchi T."/>
        </authorList>
    </citation>
    <scope>NUCLEOTIDE SEQUENCE [LARGE SCALE GENOMIC DNA]</scope>
    <source>
        <strain evidence="2 3">A-8890</strain>
    </source>
</reference>
<keyword evidence="3" id="KW-1185">Reference proteome</keyword>
<protein>
    <submittedName>
        <fullName evidence="2">Uncharacterized protein</fullName>
    </submittedName>
</protein>
<reference evidence="2 3" key="1">
    <citation type="journal article" date="2010" name="ChemBioChem">
        <title>Cloning and characterization of the biosynthetic gene cluster of 16-membered macrolide antibiotic FD-891: involvement of a dual functional cytochrome P450 monooxygenase catalyzing epoxidation and hydroxylation.</title>
        <authorList>
            <person name="Kudo F."/>
            <person name="Motegi A."/>
            <person name="Mizoue K."/>
            <person name="Eguchi T."/>
        </authorList>
    </citation>
    <scope>NUCLEOTIDE SEQUENCE [LARGE SCALE GENOMIC DNA]</scope>
    <source>
        <strain evidence="2 3">A-8890</strain>
    </source>
</reference>
<evidence type="ECO:0000256" key="1">
    <source>
        <dbReference type="SAM" id="MobiDB-lite"/>
    </source>
</evidence>
<proteinExistence type="predicted"/>
<feature type="region of interest" description="Disordered" evidence="1">
    <location>
        <begin position="1"/>
        <end position="28"/>
    </location>
</feature>
<name>A0ABM7F5V5_9ACTN</name>
<dbReference type="EMBL" id="AP018448">
    <property type="protein sequence ID" value="BBC31141.1"/>
    <property type="molecule type" value="Genomic_DNA"/>
</dbReference>
<gene>
    <name evidence="2" type="ORF">SGFS_024350</name>
</gene>
<evidence type="ECO:0000313" key="3">
    <source>
        <dbReference type="Proteomes" id="UP001321542"/>
    </source>
</evidence>
<sequence>MVAADSRVPEECDQEAVPVTEPAEEGALSHAGLSRDRFHGHAFRAVLTDQAAGGLPQPGAVAGGIGSFGVGGDAARCFHQPSPATRMYTLPSSMRTG</sequence>
<evidence type="ECO:0000313" key="2">
    <source>
        <dbReference type="EMBL" id="BBC31141.1"/>
    </source>
</evidence>
<accession>A0ABM7F5V5</accession>
<organism evidence="2 3">
    <name type="scientific">Streptomyces graminofaciens</name>
    <dbReference type="NCBI Taxonomy" id="68212"/>
    <lineage>
        <taxon>Bacteria</taxon>
        <taxon>Bacillati</taxon>
        <taxon>Actinomycetota</taxon>
        <taxon>Actinomycetes</taxon>
        <taxon>Kitasatosporales</taxon>
        <taxon>Streptomycetaceae</taxon>
        <taxon>Streptomyces</taxon>
    </lineage>
</organism>
<dbReference type="Proteomes" id="UP001321542">
    <property type="component" value="Chromosome"/>
</dbReference>